<keyword evidence="3" id="KW-0862">Zinc</keyword>
<protein>
    <recommendedName>
        <fullName evidence="5">Yippee domain-containing protein</fullName>
    </recommendedName>
</protein>
<comment type="caution">
    <text evidence="6">The sequence shown here is derived from an EMBL/GenBank/DDBJ whole genome shotgun (WGS) entry which is preliminary data.</text>
</comment>
<dbReference type="Proteomes" id="UP000789390">
    <property type="component" value="Unassembled WGS sequence"/>
</dbReference>
<dbReference type="PANTHER" id="PTHR13848">
    <property type="entry name" value="PROTEIN YIPPEE-LIKE CG15309-RELATED"/>
    <property type="match status" value="1"/>
</dbReference>
<dbReference type="InterPro" id="IPR039058">
    <property type="entry name" value="Yippee_fam"/>
</dbReference>
<dbReference type="AlphaFoldDB" id="A0A8J2WGF8"/>
<dbReference type="GO" id="GO:0046872">
    <property type="term" value="F:metal ion binding"/>
    <property type="evidence" value="ECO:0007669"/>
    <property type="project" value="UniProtKB-KW"/>
</dbReference>
<keyword evidence="2" id="KW-0479">Metal-binding</keyword>
<feature type="domain" description="Yippee" evidence="5">
    <location>
        <begin position="203"/>
        <end position="300"/>
    </location>
</feature>
<feature type="region of interest" description="Disordered" evidence="4">
    <location>
        <begin position="57"/>
        <end position="87"/>
    </location>
</feature>
<accession>A0A8J2WGF8</accession>
<name>A0A8J2WGF8_9CRUS</name>
<evidence type="ECO:0000256" key="1">
    <source>
        <dbReference type="ARBA" id="ARBA00005613"/>
    </source>
</evidence>
<reference evidence="6" key="1">
    <citation type="submission" date="2021-11" db="EMBL/GenBank/DDBJ databases">
        <authorList>
            <person name="Schell T."/>
        </authorList>
    </citation>
    <scope>NUCLEOTIDE SEQUENCE</scope>
    <source>
        <strain evidence="6">M5</strain>
    </source>
</reference>
<organism evidence="6 7">
    <name type="scientific">Daphnia galeata</name>
    <dbReference type="NCBI Taxonomy" id="27404"/>
    <lineage>
        <taxon>Eukaryota</taxon>
        <taxon>Metazoa</taxon>
        <taxon>Ecdysozoa</taxon>
        <taxon>Arthropoda</taxon>
        <taxon>Crustacea</taxon>
        <taxon>Branchiopoda</taxon>
        <taxon>Diplostraca</taxon>
        <taxon>Cladocera</taxon>
        <taxon>Anomopoda</taxon>
        <taxon>Daphniidae</taxon>
        <taxon>Daphnia</taxon>
    </lineage>
</organism>
<evidence type="ECO:0000259" key="5">
    <source>
        <dbReference type="PROSITE" id="PS51792"/>
    </source>
</evidence>
<evidence type="ECO:0000313" key="7">
    <source>
        <dbReference type="Proteomes" id="UP000789390"/>
    </source>
</evidence>
<evidence type="ECO:0000313" key="6">
    <source>
        <dbReference type="EMBL" id="CAH0100626.1"/>
    </source>
</evidence>
<dbReference type="InterPro" id="IPR004910">
    <property type="entry name" value="Yippee/Mis18/Cereblon"/>
</dbReference>
<dbReference type="PROSITE" id="PS51792">
    <property type="entry name" value="YIPPEE"/>
    <property type="match status" value="1"/>
</dbReference>
<dbReference type="InterPro" id="IPR034751">
    <property type="entry name" value="Yippee"/>
</dbReference>
<evidence type="ECO:0000256" key="2">
    <source>
        <dbReference type="ARBA" id="ARBA00022723"/>
    </source>
</evidence>
<gene>
    <name evidence="6" type="ORF">DGAL_LOCUS2911</name>
</gene>
<dbReference type="OrthoDB" id="6407410at2759"/>
<dbReference type="Pfam" id="PF03226">
    <property type="entry name" value="Yippee-Mis18"/>
    <property type="match status" value="1"/>
</dbReference>
<comment type="similarity">
    <text evidence="1">Belongs to the yippee family.</text>
</comment>
<dbReference type="EMBL" id="CAKKLH010000042">
    <property type="protein sequence ID" value="CAH0100626.1"/>
    <property type="molecule type" value="Genomic_DNA"/>
</dbReference>
<evidence type="ECO:0000256" key="3">
    <source>
        <dbReference type="ARBA" id="ARBA00022833"/>
    </source>
</evidence>
<proteinExistence type="inferred from homology"/>
<sequence>MLQWLKEQQFLLNFVRRWPHSGQPEQLALLAPLLGGALGGEYNHPLRIFGSNNSDNNIEAAAAGHPPQEENNRQQQLVNRRHRRQRQAVVAAAAAGPVNRGHNNNNVALALHPRNNNQQEPPQAPERQQRRRWMANGQHSTWFQGQLSLLLANKSGAILFPFAGIHSMGHSLGSSSSDGPSSLKDPCRMVKTFQAYLPECCHRTYSCVHCRAHLANHDELISKSFQGSQGRAYLFNSVVNVGCGPAEERVLLTGLHAVADIYCESCKTTLGWKYEHAFESSQKYKEGKFIIELAHMIKDNGWES</sequence>
<evidence type="ECO:0000256" key="4">
    <source>
        <dbReference type="SAM" id="MobiDB-lite"/>
    </source>
</evidence>
<keyword evidence="7" id="KW-1185">Reference proteome</keyword>